<evidence type="ECO:0000313" key="1">
    <source>
        <dbReference type="EnsemblMetazoa" id="GAUT013412-PA"/>
    </source>
</evidence>
<accession>A0A1A9URZ2</accession>
<sequence length="121" mass="14074">MFLSDILQKDTLAHCGISDQDKSLNRFRYDLHIYISTTRSIIDLLAFAMIYISTTRSTINLLAFAMVSRSYVDRKGDDRASKLCMSRWVLFQLSCNHYTIEIVFNDISECYCKCHEQVVNI</sequence>
<proteinExistence type="predicted"/>
<name>A0A1A9URZ2_GLOAU</name>
<dbReference type="EnsemblMetazoa" id="GAUT013412-RA">
    <property type="protein sequence ID" value="GAUT013412-PA"/>
    <property type="gene ID" value="GAUT013412"/>
</dbReference>
<evidence type="ECO:0000313" key="2">
    <source>
        <dbReference type="Proteomes" id="UP000078200"/>
    </source>
</evidence>
<dbReference type="AlphaFoldDB" id="A0A1A9URZ2"/>
<dbReference type="VEuPathDB" id="VectorBase:GAUT013412"/>
<protein>
    <submittedName>
        <fullName evidence="1">Uncharacterized protein</fullName>
    </submittedName>
</protein>
<dbReference type="Proteomes" id="UP000078200">
    <property type="component" value="Unassembled WGS sequence"/>
</dbReference>
<organism evidence="1 2">
    <name type="scientific">Glossina austeni</name>
    <name type="common">Savannah tsetse fly</name>
    <dbReference type="NCBI Taxonomy" id="7395"/>
    <lineage>
        <taxon>Eukaryota</taxon>
        <taxon>Metazoa</taxon>
        <taxon>Ecdysozoa</taxon>
        <taxon>Arthropoda</taxon>
        <taxon>Hexapoda</taxon>
        <taxon>Insecta</taxon>
        <taxon>Pterygota</taxon>
        <taxon>Neoptera</taxon>
        <taxon>Endopterygota</taxon>
        <taxon>Diptera</taxon>
        <taxon>Brachycera</taxon>
        <taxon>Muscomorpha</taxon>
        <taxon>Hippoboscoidea</taxon>
        <taxon>Glossinidae</taxon>
        <taxon>Glossina</taxon>
    </lineage>
</organism>
<reference evidence="1" key="1">
    <citation type="submission" date="2020-05" db="UniProtKB">
        <authorList>
            <consortium name="EnsemblMetazoa"/>
        </authorList>
    </citation>
    <scope>IDENTIFICATION</scope>
    <source>
        <strain evidence="1">TTRI</strain>
    </source>
</reference>
<keyword evidence="2" id="KW-1185">Reference proteome</keyword>